<keyword evidence="2" id="KW-1185">Reference proteome</keyword>
<dbReference type="RefSeq" id="WP_055104464.1">
    <property type="nucleotide sequence ID" value="NZ_LLWH01000211.1"/>
</dbReference>
<comment type="caution">
    <text evidence="1">The sequence shown here is derived from an EMBL/GenBank/DDBJ whole genome shotgun (WGS) entry which is preliminary data.</text>
</comment>
<dbReference type="STRING" id="1563157.AQS70_15855"/>
<evidence type="ECO:0000313" key="2">
    <source>
        <dbReference type="Proteomes" id="UP000050342"/>
    </source>
</evidence>
<dbReference type="EMBL" id="LLWH01000211">
    <property type="protein sequence ID" value="KQB52026.1"/>
    <property type="molecule type" value="Genomic_DNA"/>
</dbReference>
<dbReference type="AlphaFoldDB" id="A0A0Q1CCC4"/>
<evidence type="ECO:0008006" key="3">
    <source>
        <dbReference type="Google" id="ProtNLM"/>
    </source>
</evidence>
<organism evidence="1 2">
    <name type="scientific">Pseudomonas endophytica</name>
    <dbReference type="NCBI Taxonomy" id="1563157"/>
    <lineage>
        <taxon>Bacteria</taxon>
        <taxon>Pseudomonadati</taxon>
        <taxon>Pseudomonadota</taxon>
        <taxon>Gammaproteobacteria</taxon>
        <taxon>Pseudomonadales</taxon>
        <taxon>Pseudomonadaceae</taxon>
        <taxon>Pseudomonas</taxon>
    </lineage>
</organism>
<name>A0A0Q1CCC4_9PSED</name>
<gene>
    <name evidence="1" type="ORF">AQS70_15855</name>
</gene>
<protein>
    <recommendedName>
        <fullName evidence="3">DUF4329 domain-containing protein</fullName>
    </recommendedName>
</protein>
<dbReference type="OrthoDB" id="7029244at2"/>
<reference evidence="1 2" key="1">
    <citation type="submission" date="2015-10" db="EMBL/GenBank/DDBJ databases">
        <title>Pseudomonas helleri sp. nov. and Pseudomonas weihenstephanensis sp. nov., isolated from raw cows milk.</title>
        <authorList>
            <person name="Von Neubeck M."/>
            <person name="Huptas C."/>
            <person name="Wenning M."/>
            <person name="Scherer S."/>
        </authorList>
    </citation>
    <scope>NUCLEOTIDE SEQUENCE [LARGE SCALE GENOMIC DNA]</scope>
    <source>
        <strain evidence="1 2">BSTT44</strain>
    </source>
</reference>
<sequence>MDPAYEIPQLTFPANVTGHLPTLGPSFVNPDDAARFAHELIGDHRDMEYRGVILKTPQGRYVPSRPEKSDESKSSYMQFMSTNAKGELLHPAGYTCYAFYSSRLHRLAIEQTSFEGLTKDEVNYVANFFLPEDLHDVWGVVSFAPVHYLSGFNGSLLKVVASGASDENTLRQVLIQALEDSDVHVKMLSYLKQVSATLKVSVVQSADVWAGHVGRLTPEFFETTRQPSVVEGVIVQRPALGPLLDSEQLALEYALSRIKAITDPHYGFILKSTASDTFIVSQPVTGTMDFDLARAFPAGSDGHPELPAQFAVFALYGSDGEYRDPALIPKDMPSVYKNFLHIESLNEALLKAQELTPAGRTQALPLYIAARDGALLKYVSRFSHVEKTLFARLPRSKGGDIEVLHNVLSGVEKIDAVIHSLAHGGELEVLRGSDVWGREGKVLSTWQPFEGFMRRTLSPVFLEMDDAARYAHEQVARRTDFTYGGLILRRDDNRYVATEPLAVTTETFDSSVVFPPEMTALVPWGSQVIATYHTHRSQPLQLWRTAHEEQLNRNMFEPHELRTALLERVGSARYFSAQDGALLKYTLSGADLEKKFLPRVSPPEAHPEQVYNNSMRIKQRTGALKPSEYVSQVARVGDLRVVVASPLWGERGEIKPDWKPAQAPETVYEARLQPALTPLFTQALAAVRYVHERMGDRAKAQFGVILKSLNSDHYMATEPLPARNALLGQIFPRPFGSQNYSLPEGFVLDSVYMATPKEPVARVSDDVYADFIAPTDMVNLAVLSSTVRDKTPGRHDYPQMFISTRHGALLSYRADNLNTVLDLDSQWGPNTSVLELLNANTLRSPDYVRKVAASGQLEVLLTDNLWATPGRVTTAWRPYALEIAATTGTAPNVPALGPVFSHIDDAALYSHRKIQRPHTSDVVGAVFFSSTTHCYVPLEPVTNGVAAKAQDTIFLNALFERATSQLRPLPMLPGGYSPIAVYYARCPVRPNLARPQQRNWVDHTFWPVDICFMTKSLRRLEFSLNIAFASGNDGSLLKYVGRAGAAEDDLCELISGYDYWENQYLNQDWVEKGQETEREYIGKLVKAGELVVVEPGEKWSRVGWITADWKGHEPVKVSRQVPWLRSPSTVIKDEL</sequence>
<dbReference type="Proteomes" id="UP000050342">
    <property type="component" value="Unassembled WGS sequence"/>
</dbReference>
<accession>A0A0Q1CCC4</accession>
<evidence type="ECO:0000313" key="1">
    <source>
        <dbReference type="EMBL" id="KQB52026.1"/>
    </source>
</evidence>
<proteinExistence type="predicted"/>